<sequence>MGISILTKRVFPHIFETAHDELFPCDRIALARTAVVNNHALASEEEKVILYQIKVQITHAMDAGKITEITHAIYARKITVHRLKCPSRSHTTEDRADRQAIAGSCAS</sequence>
<evidence type="ECO:0000256" key="1">
    <source>
        <dbReference type="SAM" id="MobiDB-lite"/>
    </source>
</evidence>
<proteinExistence type="predicted"/>
<protein>
    <submittedName>
        <fullName evidence="2">Uncharacterized protein</fullName>
    </submittedName>
</protein>
<reference evidence="2 3" key="1">
    <citation type="journal article" date="2019" name="Commun. Biol.">
        <title>The bagworm genome reveals a unique fibroin gene that provides high tensile strength.</title>
        <authorList>
            <person name="Kono N."/>
            <person name="Nakamura H."/>
            <person name="Ohtoshi R."/>
            <person name="Tomita M."/>
            <person name="Numata K."/>
            <person name="Arakawa K."/>
        </authorList>
    </citation>
    <scope>NUCLEOTIDE SEQUENCE [LARGE SCALE GENOMIC DNA]</scope>
</reference>
<evidence type="ECO:0000313" key="2">
    <source>
        <dbReference type="EMBL" id="GBP20486.1"/>
    </source>
</evidence>
<organism evidence="2 3">
    <name type="scientific">Eumeta variegata</name>
    <name type="common">Bagworm moth</name>
    <name type="synonym">Eumeta japonica</name>
    <dbReference type="NCBI Taxonomy" id="151549"/>
    <lineage>
        <taxon>Eukaryota</taxon>
        <taxon>Metazoa</taxon>
        <taxon>Ecdysozoa</taxon>
        <taxon>Arthropoda</taxon>
        <taxon>Hexapoda</taxon>
        <taxon>Insecta</taxon>
        <taxon>Pterygota</taxon>
        <taxon>Neoptera</taxon>
        <taxon>Endopterygota</taxon>
        <taxon>Lepidoptera</taxon>
        <taxon>Glossata</taxon>
        <taxon>Ditrysia</taxon>
        <taxon>Tineoidea</taxon>
        <taxon>Psychidae</taxon>
        <taxon>Oiketicinae</taxon>
        <taxon>Eumeta</taxon>
    </lineage>
</organism>
<feature type="region of interest" description="Disordered" evidence="1">
    <location>
        <begin position="87"/>
        <end position="107"/>
    </location>
</feature>
<evidence type="ECO:0000313" key="3">
    <source>
        <dbReference type="Proteomes" id="UP000299102"/>
    </source>
</evidence>
<gene>
    <name evidence="2" type="ORF">EVAR_78863_1</name>
</gene>
<dbReference type="Proteomes" id="UP000299102">
    <property type="component" value="Unassembled WGS sequence"/>
</dbReference>
<accession>A0A4C1U3T3</accession>
<comment type="caution">
    <text evidence="2">The sequence shown here is derived from an EMBL/GenBank/DDBJ whole genome shotgun (WGS) entry which is preliminary data.</text>
</comment>
<dbReference type="AlphaFoldDB" id="A0A4C1U3T3"/>
<keyword evidence="3" id="KW-1185">Reference proteome</keyword>
<name>A0A4C1U3T3_EUMVA</name>
<dbReference type="EMBL" id="BGZK01000119">
    <property type="protein sequence ID" value="GBP20486.1"/>
    <property type="molecule type" value="Genomic_DNA"/>
</dbReference>